<dbReference type="EMBL" id="SJPO01000003">
    <property type="protein sequence ID" value="TWT77603.1"/>
    <property type="molecule type" value="Genomic_DNA"/>
</dbReference>
<evidence type="ECO:0000313" key="2">
    <source>
        <dbReference type="EMBL" id="TWT77603.1"/>
    </source>
</evidence>
<sequence>MPKTIALPSHRTAEQGQQRVRPSAVPPQPFTLDQELEVFGNWVSDPIWVPPKNASRAMADTILRETRPFTPHDKQWDAVFRSHRDQFTQVREIDLPRASIRLPKGRFFVEITEQKSFDQITDEIPACVQTRLDEFLAGPGRKRGVKVSYLKPLCVESCDHLILTTRDDLQRAIDKIQDEVFAEYRGIVAIGRTMQAAAAVGDALLAAPKAVINYARKRKQRVLDAYHARLEFQRRKTALRAARTYEKCRTDGCTFDEMLSLTCPLEREAVIRQYCIDQEVSHTTRDQLLSMAGGVPPWFVAFSFGGMMGGGFAAGLIPWVPPMLVCDPAFVAEMPDRPGELLKIGHFDEVDGVTHVEI</sequence>
<organism evidence="2 3">
    <name type="scientific">Posidoniimonas polymericola</name>
    <dbReference type="NCBI Taxonomy" id="2528002"/>
    <lineage>
        <taxon>Bacteria</taxon>
        <taxon>Pseudomonadati</taxon>
        <taxon>Planctomycetota</taxon>
        <taxon>Planctomycetia</taxon>
        <taxon>Pirellulales</taxon>
        <taxon>Lacipirellulaceae</taxon>
        <taxon>Posidoniimonas</taxon>
    </lineage>
</organism>
<dbReference type="Proteomes" id="UP000318478">
    <property type="component" value="Unassembled WGS sequence"/>
</dbReference>
<accession>A0A5C5YS02</accession>
<keyword evidence="3" id="KW-1185">Reference proteome</keyword>
<name>A0A5C5YS02_9BACT</name>
<reference evidence="2 3" key="1">
    <citation type="submission" date="2019-02" db="EMBL/GenBank/DDBJ databases">
        <title>Deep-cultivation of Planctomycetes and their phenomic and genomic characterization uncovers novel biology.</title>
        <authorList>
            <person name="Wiegand S."/>
            <person name="Jogler M."/>
            <person name="Boedeker C."/>
            <person name="Pinto D."/>
            <person name="Vollmers J."/>
            <person name="Rivas-Marin E."/>
            <person name="Kohn T."/>
            <person name="Peeters S.H."/>
            <person name="Heuer A."/>
            <person name="Rast P."/>
            <person name="Oberbeckmann S."/>
            <person name="Bunk B."/>
            <person name="Jeske O."/>
            <person name="Meyerdierks A."/>
            <person name="Storesund J.E."/>
            <person name="Kallscheuer N."/>
            <person name="Luecker S."/>
            <person name="Lage O.M."/>
            <person name="Pohl T."/>
            <person name="Merkel B.J."/>
            <person name="Hornburger P."/>
            <person name="Mueller R.-W."/>
            <person name="Bruemmer F."/>
            <person name="Labrenz M."/>
            <person name="Spormann A.M."/>
            <person name="Op Den Camp H."/>
            <person name="Overmann J."/>
            <person name="Amann R."/>
            <person name="Jetten M.S.M."/>
            <person name="Mascher T."/>
            <person name="Medema M.H."/>
            <person name="Devos D.P."/>
            <person name="Kaster A.-K."/>
            <person name="Ovreas L."/>
            <person name="Rohde M."/>
            <person name="Galperin M.Y."/>
            <person name="Jogler C."/>
        </authorList>
    </citation>
    <scope>NUCLEOTIDE SEQUENCE [LARGE SCALE GENOMIC DNA]</scope>
    <source>
        <strain evidence="2 3">Pla123a</strain>
    </source>
</reference>
<proteinExistence type="predicted"/>
<comment type="caution">
    <text evidence="2">The sequence shown here is derived from an EMBL/GenBank/DDBJ whole genome shotgun (WGS) entry which is preliminary data.</text>
</comment>
<dbReference type="RefSeq" id="WP_146585262.1">
    <property type="nucleotide sequence ID" value="NZ_SJPO01000003.1"/>
</dbReference>
<evidence type="ECO:0000256" key="1">
    <source>
        <dbReference type="SAM" id="MobiDB-lite"/>
    </source>
</evidence>
<evidence type="ECO:0000313" key="3">
    <source>
        <dbReference type="Proteomes" id="UP000318478"/>
    </source>
</evidence>
<protein>
    <submittedName>
        <fullName evidence="2">Uncharacterized protein</fullName>
    </submittedName>
</protein>
<feature type="region of interest" description="Disordered" evidence="1">
    <location>
        <begin position="1"/>
        <end position="26"/>
    </location>
</feature>
<gene>
    <name evidence="2" type="ORF">Pla123a_13990</name>
</gene>
<dbReference type="AlphaFoldDB" id="A0A5C5YS02"/>
<dbReference type="OrthoDB" id="254093at2"/>